<dbReference type="AlphaFoldDB" id="A0A3M7M0N1"/>
<evidence type="ECO:0000313" key="1">
    <source>
        <dbReference type="EMBL" id="RMZ68063.1"/>
    </source>
</evidence>
<name>A0A3M7M0N1_9PLEO</name>
<keyword evidence="2" id="KW-1185">Reference proteome</keyword>
<dbReference type="EMBL" id="KE747814">
    <property type="protein sequence ID" value="RMZ68063.1"/>
    <property type="molecule type" value="Genomic_DNA"/>
</dbReference>
<proteinExistence type="predicted"/>
<protein>
    <submittedName>
        <fullName evidence="1">Uncharacterized protein</fullName>
    </submittedName>
</protein>
<reference evidence="1 2" key="1">
    <citation type="journal article" date="2014" name="PLoS ONE">
        <title>De novo Genome Assembly of the Fungal Plant Pathogen Pyrenophora semeniperda.</title>
        <authorList>
            <person name="Soliai M.M."/>
            <person name="Meyer S.E."/>
            <person name="Udall J.A."/>
            <person name="Elzinga D.E."/>
            <person name="Hermansen R.A."/>
            <person name="Bodily P.M."/>
            <person name="Hart A.A."/>
            <person name="Coleman C.E."/>
        </authorList>
    </citation>
    <scope>NUCLEOTIDE SEQUENCE [LARGE SCALE GENOMIC DNA]</scope>
    <source>
        <strain evidence="1 2">CCB06</strain>
        <tissue evidence="1">Mycelium</tissue>
    </source>
</reference>
<organism evidence="1 2">
    <name type="scientific">Pyrenophora seminiperda CCB06</name>
    <dbReference type="NCBI Taxonomy" id="1302712"/>
    <lineage>
        <taxon>Eukaryota</taxon>
        <taxon>Fungi</taxon>
        <taxon>Dikarya</taxon>
        <taxon>Ascomycota</taxon>
        <taxon>Pezizomycotina</taxon>
        <taxon>Dothideomycetes</taxon>
        <taxon>Pleosporomycetidae</taxon>
        <taxon>Pleosporales</taxon>
        <taxon>Pleosporineae</taxon>
        <taxon>Pleosporaceae</taxon>
        <taxon>Pyrenophora</taxon>
    </lineage>
</organism>
<sequence length="133" mass="14764">MLGRSQRLVVSRILGGVSHTGSRYVHPRPLPAVRLLESWPPAQNDCRSAGSTRRYSPSVQVLGERCAPGRGTHASSNSRASLRKAFLHFLQMKVMSNVCMSGWSLCSWWHSAQSNHFCLGRLSGHNTFDSNSR</sequence>
<gene>
    <name evidence="1" type="ORF">GMOD_00004228</name>
</gene>
<evidence type="ECO:0000313" key="2">
    <source>
        <dbReference type="Proteomes" id="UP000265663"/>
    </source>
</evidence>
<accession>A0A3M7M0N1</accession>
<dbReference type="Proteomes" id="UP000265663">
    <property type="component" value="Unassembled WGS sequence"/>
</dbReference>